<dbReference type="GO" id="GO:0006635">
    <property type="term" value="P:fatty acid beta-oxidation"/>
    <property type="evidence" value="ECO:0007669"/>
    <property type="project" value="TreeGrafter"/>
</dbReference>
<evidence type="ECO:0000313" key="15">
    <source>
        <dbReference type="Proteomes" id="UP000236621"/>
    </source>
</evidence>
<evidence type="ECO:0000256" key="4">
    <source>
        <dbReference type="ARBA" id="ARBA00011881"/>
    </source>
</evidence>
<gene>
    <name evidence="14" type="ORF">TCAP_00728</name>
</gene>
<keyword evidence="6" id="KW-0808">Transferase</keyword>
<feature type="domain" description="Thiolase N-terminal" evidence="12">
    <location>
        <begin position="39"/>
        <end position="293"/>
    </location>
</feature>
<dbReference type="Proteomes" id="UP000236621">
    <property type="component" value="Unassembled WGS sequence"/>
</dbReference>
<protein>
    <recommendedName>
        <fullName evidence="5">acetyl-CoA C-acetyltransferase</fullName>
        <ecNumber evidence="5">2.3.1.9</ecNumber>
    </recommendedName>
</protein>
<comment type="cofactor">
    <cofactor evidence="1">
        <name>K(+)</name>
        <dbReference type="ChEBI" id="CHEBI:29103"/>
    </cofactor>
</comment>
<evidence type="ECO:0000256" key="5">
    <source>
        <dbReference type="ARBA" id="ARBA00012705"/>
    </source>
</evidence>
<evidence type="ECO:0000256" key="2">
    <source>
        <dbReference type="ARBA" id="ARBA00004173"/>
    </source>
</evidence>
<keyword evidence="8" id="KW-0809">Transit peptide</keyword>
<evidence type="ECO:0000256" key="1">
    <source>
        <dbReference type="ARBA" id="ARBA00001958"/>
    </source>
</evidence>
<comment type="subunit">
    <text evidence="4">Homotetramer.</text>
</comment>
<dbReference type="EC" id="2.3.1.9" evidence="5"/>
<evidence type="ECO:0000259" key="13">
    <source>
        <dbReference type="Pfam" id="PF02803"/>
    </source>
</evidence>
<dbReference type="EMBL" id="NRSZ01000121">
    <property type="protein sequence ID" value="PNY29367.1"/>
    <property type="molecule type" value="Genomic_DNA"/>
</dbReference>
<name>A0A2K3QPC0_9HYPO</name>
<dbReference type="Pfam" id="PF00108">
    <property type="entry name" value="Thiolase_N"/>
    <property type="match status" value="1"/>
</dbReference>
<dbReference type="InterPro" id="IPR020615">
    <property type="entry name" value="Thiolase_acyl_enz_int_AS"/>
</dbReference>
<dbReference type="InterPro" id="IPR020617">
    <property type="entry name" value="Thiolase_C"/>
</dbReference>
<dbReference type="OrthoDB" id="5404651at2759"/>
<evidence type="ECO:0000256" key="7">
    <source>
        <dbReference type="ARBA" id="ARBA00022723"/>
    </source>
</evidence>
<dbReference type="GO" id="GO:0003985">
    <property type="term" value="F:acetyl-CoA C-acetyltransferase activity"/>
    <property type="evidence" value="ECO:0007669"/>
    <property type="project" value="UniProtKB-EC"/>
</dbReference>
<evidence type="ECO:0000256" key="6">
    <source>
        <dbReference type="ARBA" id="ARBA00022679"/>
    </source>
</evidence>
<dbReference type="Gene3D" id="3.40.47.10">
    <property type="match status" value="1"/>
</dbReference>
<keyword evidence="15" id="KW-1185">Reference proteome</keyword>
<dbReference type="Pfam" id="PF02803">
    <property type="entry name" value="Thiolase_C"/>
    <property type="match status" value="1"/>
</dbReference>
<dbReference type="SMART" id="SM00753">
    <property type="entry name" value="PAM"/>
    <property type="match status" value="1"/>
</dbReference>
<dbReference type="FunFam" id="3.40.47.10:FF:000007">
    <property type="entry name" value="acetyl-CoA acetyltransferase, mitochondrial"/>
    <property type="match status" value="1"/>
</dbReference>
<dbReference type="InterPro" id="IPR018247">
    <property type="entry name" value="EF_Hand_1_Ca_BS"/>
</dbReference>
<evidence type="ECO:0000256" key="11">
    <source>
        <dbReference type="ARBA" id="ARBA00023315"/>
    </source>
</evidence>
<reference evidence="14 15" key="1">
    <citation type="submission" date="2017-08" db="EMBL/GenBank/DDBJ databases">
        <title>Harnessing the power of phylogenomics to disentangle the directionality and signatures of interkingdom host jumping in the parasitic fungal genus Tolypocladium.</title>
        <authorList>
            <person name="Quandt C.A."/>
            <person name="Patterson W."/>
            <person name="Spatafora J.W."/>
        </authorList>
    </citation>
    <scope>NUCLEOTIDE SEQUENCE [LARGE SCALE GENOMIC DNA]</scope>
    <source>
        <strain evidence="14 15">CBS 113982</strain>
    </source>
</reference>
<evidence type="ECO:0000259" key="12">
    <source>
        <dbReference type="Pfam" id="PF00108"/>
    </source>
</evidence>
<dbReference type="AlphaFoldDB" id="A0A2K3QPC0"/>
<dbReference type="InterPro" id="IPR002155">
    <property type="entry name" value="Thiolase"/>
</dbReference>
<sequence length="995" mass="108843">MLVAQLRSPNLPGQLARHVKAARQFSTGAALRKELQDAYILSAARTPTTKARLRLMRRPLGAAAIKSAVEKSKIPVEKISDVYMGNVLQGSVGQAPARQAAIFAGLPQSVEAITINKVCASGLKAVAFAAQNIQMGLSEAQVAGGMENMSRVPYYVPRASGLPPFGHVKMEDGLIKDGLTDVYDQFHMGNCAENTVKKLFITREQQDEYAIRSYKNAQKAWADKAFADEIVPVAVPNKKGDVVIDADEGFKDVKFEKIPTLKPAFVRDGTGSVTAANSSTLNDGASALVLGSRAIAQQYGSGSRVLAKICGYADAAMAPIDFPVAPAKAVPIALERAGITKDQVAIWEFNEAFAGVILANQKILGLEGAKVNPLGGAISLGHALGSSGSRILTTLLHQLKPGEYGVAAICNGGGAATAMVVQRCGPANGNIAATLHLAPSRPLLPHLALPPSRLGRLQPPRNLAMPLVAQFLSQIRQHVRAERGDLLRSWLQVEPNSPQQYHDLASELRRAFSDNKKLEDVVEKCLPEEDDVPDGQATAWPSFQTFITTYLTLWRDINHDDLLGAHELLTALLTACSTAFTHPQYGHILLQLSMSLCESLSRFTMRLNRRPDLTRRLRARDEEGVSKTVAETSAEIIQKFFSTCLMDRSAGRKPEGKKVGVYMFANLTLKLLFACRKTNLATMIFRNMSSSSPPLGLYPASQQVAYLYYLGRFNFSANHYLRAALALEQAYLQTPYQFASHRTNILAYLIPCNMLLGRFPSAKLLQRPEARGLSVVFLPLCQAIRTGNFIQFQQHLATHESWLWEKGIYIQLSYRLRPLLWRSLARKTFLLTYVPPADASSRKAATLDLADLYTVATHVQRRIEGWMPSSQVVRSQPPAHLNPLFLQAVTSNVHISSETTLVPPPGGPKKLSPNEGLIYGNRPVGLRDVEIMLATLIQANLIHGFVAHGQGRFAIIGAKAKGPVLAGWPNVWQAIQERRYEEEVDLSTVPGWVKS</sequence>
<dbReference type="PROSITE" id="PS00018">
    <property type="entry name" value="EF_HAND_1"/>
    <property type="match status" value="1"/>
</dbReference>
<proteinExistence type="inferred from homology"/>
<keyword evidence="10" id="KW-0496">Mitochondrion</keyword>
<dbReference type="InterPro" id="IPR020616">
    <property type="entry name" value="Thiolase_N"/>
</dbReference>
<evidence type="ECO:0000313" key="14">
    <source>
        <dbReference type="EMBL" id="PNY29367.1"/>
    </source>
</evidence>
<accession>A0A2K3QPC0</accession>
<comment type="subcellular location">
    <subcellularLocation>
        <location evidence="2">Mitochondrion</location>
    </subcellularLocation>
</comment>
<dbReference type="PROSITE" id="PS00098">
    <property type="entry name" value="THIOLASE_1"/>
    <property type="match status" value="1"/>
</dbReference>
<keyword evidence="11" id="KW-0012">Acyltransferase</keyword>
<evidence type="ECO:0000256" key="9">
    <source>
        <dbReference type="ARBA" id="ARBA00022958"/>
    </source>
</evidence>
<comment type="similarity">
    <text evidence="3">Belongs to the thiolase-like superfamily. Thiolase family.</text>
</comment>
<evidence type="ECO:0000256" key="8">
    <source>
        <dbReference type="ARBA" id="ARBA00022946"/>
    </source>
</evidence>
<comment type="caution">
    <text evidence="14">The sequence shown here is derived from an EMBL/GenBank/DDBJ whole genome shotgun (WGS) entry which is preliminary data.</text>
</comment>
<dbReference type="PANTHER" id="PTHR18919">
    <property type="entry name" value="ACETYL-COA C-ACYLTRANSFERASE"/>
    <property type="match status" value="1"/>
</dbReference>
<dbReference type="InterPro" id="IPR020610">
    <property type="entry name" value="Thiolase_AS"/>
</dbReference>
<dbReference type="SUPFAM" id="SSF53901">
    <property type="entry name" value="Thiolase-like"/>
    <property type="match status" value="2"/>
</dbReference>
<keyword evidence="9" id="KW-0630">Potassium</keyword>
<organism evidence="14 15">
    <name type="scientific">Tolypocladium capitatum</name>
    <dbReference type="NCBI Taxonomy" id="45235"/>
    <lineage>
        <taxon>Eukaryota</taxon>
        <taxon>Fungi</taxon>
        <taxon>Dikarya</taxon>
        <taxon>Ascomycota</taxon>
        <taxon>Pezizomycotina</taxon>
        <taxon>Sordariomycetes</taxon>
        <taxon>Hypocreomycetidae</taxon>
        <taxon>Hypocreales</taxon>
        <taxon>Ophiocordycipitaceae</taxon>
        <taxon>Tolypocladium</taxon>
    </lineage>
</organism>
<dbReference type="GO" id="GO:0046872">
    <property type="term" value="F:metal ion binding"/>
    <property type="evidence" value="ECO:0007669"/>
    <property type="project" value="UniProtKB-KW"/>
</dbReference>
<dbReference type="NCBIfam" id="TIGR01930">
    <property type="entry name" value="AcCoA-C-Actrans"/>
    <property type="match status" value="1"/>
</dbReference>
<evidence type="ECO:0000256" key="10">
    <source>
        <dbReference type="ARBA" id="ARBA00023128"/>
    </source>
</evidence>
<keyword evidence="7" id="KW-0479">Metal-binding</keyword>
<dbReference type="InterPro" id="IPR016039">
    <property type="entry name" value="Thiolase-like"/>
</dbReference>
<dbReference type="CDD" id="cd00751">
    <property type="entry name" value="thiolase"/>
    <property type="match status" value="1"/>
</dbReference>
<dbReference type="STRING" id="45235.A0A2K3QPC0"/>
<dbReference type="GO" id="GO:0005739">
    <property type="term" value="C:mitochondrion"/>
    <property type="evidence" value="ECO:0007669"/>
    <property type="project" value="UniProtKB-SubCell"/>
</dbReference>
<dbReference type="PANTHER" id="PTHR18919:SF156">
    <property type="entry name" value="ACETYL-COA ACETYLTRANSFERASE, MITOCHONDRIAL"/>
    <property type="match status" value="1"/>
</dbReference>
<dbReference type="PROSITE" id="PS00099">
    <property type="entry name" value="THIOLASE_3"/>
    <property type="match status" value="1"/>
</dbReference>
<evidence type="ECO:0000256" key="3">
    <source>
        <dbReference type="ARBA" id="ARBA00010982"/>
    </source>
</evidence>
<feature type="domain" description="Thiolase C-terminal" evidence="13">
    <location>
        <begin position="304"/>
        <end position="423"/>
    </location>
</feature>